<dbReference type="PROSITE" id="PS50977">
    <property type="entry name" value="HTH_TETR_2"/>
    <property type="match status" value="1"/>
</dbReference>
<reference evidence="6 7" key="2">
    <citation type="submission" date="2019-05" db="EMBL/GenBank/DDBJ databases">
        <title>Glycomyces buryatensis sp. nov.</title>
        <authorList>
            <person name="Nikitina E."/>
        </authorList>
    </citation>
    <scope>NUCLEOTIDE SEQUENCE [LARGE SCALE GENOMIC DNA]</scope>
    <source>
        <strain evidence="6 7">18</strain>
    </source>
</reference>
<proteinExistence type="predicted"/>
<keyword evidence="1" id="KW-0805">Transcription regulation</keyword>
<dbReference type="Pfam" id="PF00440">
    <property type="entry name" value="TetR_N"/>
    <property type="match status" value="1"/>
</dbReference>
<dbReference type="Gene3D" id="1.10.10.60">
    <property type="entry name" value="Homeodomain-like"/>
    <property type="match status" value="1"/>
</dbReference>
<evidence type="ECO:0000259" key="5">
    <source>
        <dbReference type="PROSITE" id="PS50977"/>
    </source>
</evidence>
<dbReference type="EMBL" id="STGY01000076">
    <property type="protein sequence ID" value="THV35223.1"/>
    <property type="molecule type" value="Genomic_DNA"/>
</dbReference>
<protein>
    <submittedName>
        <fullName evidence="6">TetR/AcrR family transcriptional regulator</fullName>
    </submittedName>
</protein>
<keyword evidence="2 4" id="KW-0238">DNA-binding</keyword>
<feature type="domain" description="HTH tetR-type" evidence="5">
    <location>
        <begin position="12"/>
        <end position="72"/>
    </location>
</feature>
<evidence type="ECO:0000256" key="4">
    <source>
        <dbReference type="PROSITE-ProRule" id="PRU00335"/>
    </source>
</evidence>
<gene>
    <name evidence="6" type="ORF">FAB82_23450</name>
</gene>
<dbReference type="PANTHER" id="PTHR30055">
    <property type="entry name" value="HTH-TYPE TRANSCRIPTIONAL REGULATOR RUTR"/>
    <property type="match status" value="1"/>
</dbReference>
<feature type="DNA-binding region" description="H-T-H motif" evidence="4">
    <location>
        <begin position="35"/>
        <end position="54"/>
    </location>
</feature>
<dbReference type="InterPro" id="IPR009057">
    <property type="entry name" value="Homeodomain-like_sf"/>
</dbReference>
<dbReference type="GO" id="GO:0003700">
    <property type="term" value="F:DNA-binding transcription factor activity"/>
    <property type="evidence" value="ECO:0007669"/>
    <property type="project" value="TreeGrafter"/>
</dbReference>
<evidence type="ECO:0000313" key="7">
    <source>
        <dbReference type="Proteomes" id="UP000308760"/>
    </source>
</evidence>
<dbReference type="PANTHER" id="PTHR30055:SF148">
    <property type="entry name" value="TETR-FAMILY TRANSCRIPTIONAL REGULATOR"/>
    <property type="match status" value="1"/>
</dbReference>
<evidence type="ECO:0000256" key="2">
    <source>
        <dbReference type="ARBA" id="ARBA00023125"/>
    </source>
</evidence>
<keyword evidence="3" id="KW-0804">Transcription</keyword>
<dbReference type="PRINTS" id="PR00455">
    <property type="entry name" value="HTHTETR"/>
</dbReference>
<reference evidence="7" key="1">
    <citation type="submission" date="2019-04" db="EMBL/GenBank/DDBJ databases">
        <title>Nocardioides xinjiangensis sp. nov.</title>
        <authorList>
            <person name="Liu S."/>
        </authorList>
    </citation>
    <scope>NUCLEOTIDE SEQUENCE [LARGE SCALE GENOMIC DNA]</scope>
    <source>
        <strain evidence="7">18</strain>
    </source>
</reference>
<dbReference type="Pfam" id="PF16859">
    <property type="entry name" value="TetR_C_11"/>
    <property type="match status" value="1"/>
</dbReference>
<evidence type="ECO:0000313" key="6">
    <source>
        <dbReference type="EMBL" id="THV35223.1"/>
    </source>
</evidence>
<dbReference type="RefSeq" id="WP_136536994.1">
    <property type="nucleotide sequence ID" value="NZ_STGY01000076.1"/>
</dbReference>
<dbReference type="AlphaFoldDB" id="A0A4S8PUN7"/>
<organism evidence="6 7">
    <name type="scientific">Glycomyces buryatensis</name>
    <dbReference type="NCBI Taxonomy" id="2570927"/>
    <lineage>
        <taxon>Bacteria</taxon>
        <taxon>Bacillati</taxon>
        <taxon>Actinomycetota</taxon>
        <taxon>Actinomycetes</taxon>
        <taxon>Glycomycetales</taxon>
        <taxon>Glycomycetaceae</taxon>
        <taxon>Glycomyces</taxon>
    </lineage>
</organism>
<dbReference type="Gene3D" id="1.10.357.10">
    <property type="entry name" value="Tetracycline Repressor, domain 2"/>
    <property type="match status" value="1"/>
</dbReference>
<dbReference type="InterPro" id="IPR036271">
    <property type="entry name" value="Tet_transcr_reg_TetR-rel_C_sf"/>
</dbReference>
<evidence type="ECO:0000256" key="1">
    <source>
        <dbReference type="ARBA" id="ARBA00023015"/>
    </source>
</evidence>
<dbReference type="GO" id="GO:0000976">
    <property type="term" value="F:transcription cis-regulatory region binding"/>
    <property type="evidence" value="ECO:0007669"/>
    <property type="project" value="TreeGrafter"/>
</dbReference>
<dbReference type="OrthoDB" id="9796019at2"/>
<dbReference type="InterPro" id="IPR011075">
    <property type="entry name" value="TetR_C"/>
</dbReference>
<dbReference type="InterPro" id="IPR001647">
    <property type="entry name" value="HTH_TetR"/>
</dbReference>
<evidence type="ECO:0000256" key="3">
    <source>
        <dbReference type="ARBA" id="ARBA00023163"/>
    </source>
</evidence>
<sequence>MTAKPRGRPRNAQTDTAILEAARDLMAADGYERMTIEAIAARAGVGKQTVYRRWPSKAAIVAEAVMAGHLGIRADAPPRTGDAAADLRTWLGQFFGQLGQPATVAVIRGLAAAATDGGTEAEQLYERFTGPGREQMLDLLRLGVEHGQFRASLDIEAAADAISGTLLYRALIPPSAVVDTDAAGFLDLLLLGMTPRTSPGGTRPERR</sequence>
<dbReference type="SUPFAM" id="SSF48498">
    <property type="entry name" value="Tetracyclin repressor-like, C-terminal domain"/>
    <property type="match status" value="1"/>
</dbReference>
<name>A0A4S8PUN7_9ACTN</name>
<accession>A0A4S8PUN7</accession>
<dbReference type="Proteomes" id="UP000308760">
    <property type="component" value="Unassembled WGS sequence"/>
</dbReference>
<comment type="caution">
    <text evidence="6">The sequence shown here is derived from an EMBL/GenBank/DDBJ whole genome shotgun (WGS) entry which is preliminary data.</text>
</comment>
<keyword evidence="7" id="KW-1185">Reference proteome</keyword>
<dbReference type="SUPFAM" id="SSF46689">
    <property type="entry name" value="Homeodomain-like"/>
    <property type="match status" value="1"/>
</dbReference>
<dbReference type="InterPro" id="IPR050109">
    <property type="entry name" value="HTH-type_TetR-like_transc_reg"/>
</dbReference>